<evidence type="ECO:0000256" key="10">
    <source>
        <dbReference type="ARBA" id="ARBA00031021"/>
    </source>
</evidence>
<evidence type="ECO:0000256" key="9">
    <source>
        <dbReference type="ARBA" id="ARBA00023136"/>
    </source>
</evidence>
<dbReference type="SUPFAM" id="SSF81524">
    <property type="entry name" value="14 kDa protein of cytochrome bc1 complex (Ubiquinol-cytochrome c reductase)"/>
    <property type="match status" value="1"/>
</dbReference>
<dbReference type="GO" id="GO:0045275">
    <property type="term" value="C:respiratory chain complex III"/>
    <property type="evidence" value="ECO:0007669"/>
    <property type="project" value="InterPro"/>
</dbReference>
<dbReference type="InterPro" id="IPR036544">
    <property type="entry name" value="QCR7_sf"/>
</dbReference>
<keyword evidence="9" id="KW-0472">Membrane</keyword>
<name>A0AAW0I506_MYOGA</name>
<evidence type="ECO:0000256" key="1">
    <source>
        <dbReference type="ARBA" id="ARBA00004443"/>
    </source>
</evidence>
<evidence type="ECO:0000256" key="7">
    <source>
        <dbReference type="ARBA" id="ARBA00022982"/>
    </source>
</evidence>
<dbReference type="GO" id="GO:0006122">
    <property type="term" value="P:mitochondrial electron transport, ubiquinol to cytochrome c"/>
    <property type="evidence" value="ECO:0007669"/>
    <property type="project" value="InterPro"/>
</dbReference>
<comment type="caution">
    <text evidence="12">The sequence shown here is derived from an EMBL/GenBank/DDBJ whole genome shotgun (WGS) entry which is preliminary data.</text>
</comment>
<dbReference type="AlphaFoldDB" id="A0AAW0I506"/>
<gene>
    <name evidence="12" type="ORF">U0070_010447</name>
</gene>
<dbReference type="EMBL" id="JBBHLL010000214">
    <property type="protein sequence ID" value="KAK7809651.1"/>
    <property type="molecule type" value="Genomic_DNA"/>
</dbReference>
<evidence type="ECO:0000256" key="8">
    <source>
        <dbReference type="ARBA" id="ARBA00023128"/>
    </source>
</evidence>
<evidence type="ECO:0000313" key="13">
    <source>
        <dbReference type="Proteomes" id="UP001488838"/>
    </source>
</evidence>
<dbReference type="GO" id="GO:0005743">
    <property type="term" value="C:mitochondrial inner membrane"/>
    <property type="evidence" value="ECO:0007669"/>
    <property type="project" value="UniProtKB-SubCell"/>
</dbReference>
<sequence>MAFENGNKITCCRIQQTGLSARRYTACQCEAIQRMCGGFYKDRMFGIKRALNLSTRHQILSKEQWTKYEEDKYYLEP</sequence>
<evidence type="ECO:0000256" key="6">
    <source>
        <dbReference type="ARBA" id="ARBA00022792"/>
    </source>
</evidence>
<dbReference type="InterPro" id="IPR003197">
    <property type="entry name" value="QCR7"/>
</dbReference>
<evidence type="ECO:0000256" key="3">
    <source>
        <dbReference type="ARBA" id="ARBA00016323"/>
    </source>
</evidence>
<proteinExistence type="inferred from homology"/>
<dbReference type="Pfam" id="PF02271">
    <property type="entry name" value="UCR_14kD"/>
    <property type="match status" value="1"/>
</dbReference>
<comment type="similarity">
    <text evidence="2">Belongs to the UQCRB/QCR7 family.</text>
</comment>
<evidence type="ECO:0000256" key="11">
    <source>
        <dbReference type="ARBA" id="ARBA00032927"/>
    </source>
</evidence>
<keyword evidence="6" id="KW-0999">Mitochondrion inner membrane</keyword>
<comment type="subcellular location">
    <subcellularLocation>
        <location evidence="1">Mitochondrion inner membrane</location>
        <topology evidence="1">Peripheral membrane protein</topology>
        <orientation evidence="1">Matrix side</orientation>
    </subcellularLocation>
</comment>
<keyword evidence="13" id="KW-1185">Reference proteome</keyword>
<keyword evidence="4" id="KW-0813">Transport</keyword>
<organism evidence="12 13">
    <name type="scientific">Myodes glareolus</name>
    <name type="common">Bank vole</name>
    <name type="synonym">Clethrionomys glareolus</name>
    <dbReference type="NCBI Taxonomy" id="447135"/>
    <lineage>
        <taxon>Eukaryota</taxon>
        <taxon>Metazoa</taxon>
        <taxon>Chordata</taxon>
        <taxon>Craniata</taxon>
        <taxon>Vertebrata</taxon>
        <taxon>Euteleostomi</taxon>
        <taxon>Mammalia</taxon>
        <taxon>Eutheria</taxon>
        <taxon>Euarchontoglires</taxon>
        <taxon>Glires</taxon>
        <taxon>Rodentia</taxon>
        <taxon>Myomorpha</taxon>
        <taxon>Muroidea</taxon>
        <taxon>Cricetidae</taxon>
        <taxon>Arvicolinae</taxon>
        <taxon>Myodes</taxon>
    </lineage>
</organism>
<accession>A0AAW0I506</accession>
<evidence type="ECO:0000256" key="5">
    <source>
        <dbReference type="ARBA" id="ARBA00022660"/>
    </source>
</evidence>
<reference evidence="12 13" key="1">
    <citation type="journal article" date="2023" name="bioRxiv">
        <title>Conserved and derived expression patterns and positive selection on dental genes reveal complex evolutionary context of ever-growing rodent molars.</title>
        <authorList>
            <person name="Calamari Z.T."/>
            <person name="Song A."/>
            <person name="Cohen E."/>
            <person name="Akter M."/>
            <person name="Roy R.D."/>
            <person name="Hallikas O."/>
            <person name="Christensen M.M."/>
            <person name="Li P."/>
            <person name="Marangoni P."/>
            <person name="Jernvall J."/>
            <person name="Klein O.D."/>
        </authorList>
    </citation>
    <scope>NUCLEOTIDE SEQUENCE [LARGE SCALE GENOMIC DNA]</scope>
    <source>
        <strain evidence="12">V071</strain>
    </source>
</reference>
<evidence type="ECO:0000256" key="2">
    <source>
        <dbReference type="ARBA" id="ARBA00008554"/>
    </source>
</evidence>
<dbReference type="Proteomes" id="UP001488838">
    <property type="component" value="Unassembled WGS sequence"/>
</dbReference>
<protein>
    <recommendedName>
        <fullName evidence="3">Cytochrome b-c1 complex subunit 7</fullName>
    </recommendedName>
    <alternativeName>
        <fullName evidence="10">Complex III subunit VII</fullName>
    </alternativeName>
    <alternativeName>
        <fullName evidence="11">Ubiquinol-cytochrome c reductase complex 14 kDa protein</fullName>
    </alternativeName>
</protein>
<evidence type="ECO:0000313" key="12">
    <source>
        <dbReference type="EMBL" id="KAK7809651.1"/>
    </source>
</evidence>
<dbReference type="Gene3D" id="1.10.1090.10">
    <property type="entry name" value="Cytochrome b-c1 complex subunit 7"/>
    <property type="match status" value="1"/>
</dbReference>
<evidence type="ECO:0000256" key="4">
    <source>
        <dbReference type="ARBA" id="ARBA00022448"/>
    </source>
</evidence>
<keyword evidence="8" id="KW-0496">Mitochondrion</keyword>
<keyword evidence="5" id="KW-0679">Respiratory chain</keyword>
<keyword evidence="7" id="KW-0249">Electron transport</keyword>